<evidence type="ECO:0000313" key="1">
    <source>
        <dbReference type="EMBL" id="PIP64223.1"/>
    </source>
</evidence>
<accession>A0A2H0C2U1</accession>
<dbReference type="EMBL" id="PCTD01000167">
    <property type="protein sequence ID" value="PIP64223.1"/>
    <property type="molecule type" value="Genomic_DNA"/>
</dbReference>
<protein>
    <submittedName>
        <fullName evidence="1">Uncharacterized protein</fullName>
    </submittedName>
</protein>
<name>A0A2H0C2U1_9BACT</name>
<sequence length="86" mass="10068">MIKATLQKAKTGHGLQAISYYKEGKWDELKKYCLDDVLLTKELFDFGLKHGEIYYLDERGRATIKVDWTKYFESENANNVPMTLPF</sequence>
<dbReference type="Proteomes" id="UP000230802">
    <property type="component" value="Unassembled WGS sequence"/>
</dbReference>
<proteinExistence type="predicted"/>
<dbReference type="AlphaFoldDB" id="A0A2H0C2U1"/>
<dbReference type="SUPFAM" id="SSF53098">
    <property type="entry name" value="Ribonuclease H-like"/>
    <property type="match status" value="1"/>
</dbReference>
<organism evidence="1 2">
    <name type="scientific">Candidatus Roizmanbacteria bacterium CG22_combo_CG10-13_8_21_14_all_33_16</name>
    <dbReference type="NCBI Taxonomy" id="1974859"/>
    <lineage>
        <taxon>Bacteria</taxon>
        <taxon>Candidatus Roizmaniibacteriota</taxon>
    </lineage>
</organism>
<reference evidence="1 2" key="1">
    <citation type="submission" date="2017-09" db="EMBL/GenBank/DDBJ databases">
        <title>Depth-based differentiation of microbial function through sediment-hosted aquifers and enrichment of novel symbionts in the deep terrestrial subsurface.</title>
        <authorList>
            <person name="Probst A.J."/>
            <person name="Ladd B."/>
            <person name="Jarett J.K."/>
            <person name="Geller-Mcgrath D.E."/>
            <person name="Sieber C.M."/>
            <person name="Emerson J.B."/>
            <person name="Anantharaman K."/>
            <person name="Thomas B.C."/>
            <person name="Malmstrom R."/>
            <person name="Stieglmeier M."/>
            <person name="Klingl A."/>
            <person name="Woyke T."/>
            <person name="Ryan C.M."/>
            <person name="Banfield J.F."/>
        </authorList>
    </citation>
    <scope>NUCLEOTIDE SEQUENCE [LARGE SCALE GENOMIC DNA]</scope>
    <source>
        <strain evidence="1">CG22_combo_CG10-13_8_21_14_all_33_16</strain>
    </source>
</reference>
<gene>
    <name evidence="1" type="ORF">COW96_03725</name>
</gene>
<comment type="caution">
    <text evidence="1">The sequence shown here is derived from an EMBL/GenBank/DDBJ whole genome shotgun (WGS) entry which is preliminary data.</text>
</comment>
<dbReference type="InterPro" id="IPR012337">
    <property type="entry name" value="RNaseH-like_sf"/>
</dbReference>
<evidence type="ECO:0000313" key="2">
    <source>
        <dbReference type="Proteomes" id="UP000230802"/>
    </source>
</evidence>